<proteinExistence type="predicted"/>
<name>A0ACC0UQ77_9HYPO</name>
<evidence type="ECO:0000313" key="2">
    <source>
        <dbReference type="Proteomes" id="UP001163324"/>
    </source>
</evidence>
<comment type="caution">
    <text evidence="1">The sequence shown here is derived from an EMBL/GenBank/DDBJ whole genome shotgun (WGS) entry which is preliminary data.</text>
</comment>
<accession>A0ACC0UQ77</accession>
<sequence length="308" mass="33173">MEPINTPKDSHMDSPTVPGRTAEQQSYQNLHYGDQQPNPVTGSISRHDENLPEVYMDDSPRSMPVDLKYGSMDSTGNPPKYPVVMEDTMKSSVAEVDGSPKSTPDQASKEVHSGGAALPNSGPGRRTIFGLTRRLFFILLAIGLIIIAAAVGGGVGGGLAAASSKDSKDQAVDDSDSSAGSSTTSSIASSTTTTSSSPEETGTRFLNNETAPEDNRFSFQSFSQNEYGGQASNILDQTGGTDFDFLVRSYVWLPESSGCCVSFCLNDTTEGLVGWWCDERYQKKTSETYTRSYIWCGLERSKKNARCS</sequence>
<organism evidence="1 2">
    <name type="scientific">Trichothecium roseum</name>
    <dbReference type="NCBI Taxonomy" id="47278"/>
    <lineage>
        <taxon>Eukaryota</taxon>
        <taxon>Fungi</taxon>
        <taxon>Dikarya</taxon>
        <taxon>Ascomycota</taxon>
        <taxon>Pezizomycotina</taxon>
        <taxon>Sordariomycetes</taxon>
        <taxon>Hypocreomycetidae</taxon>
        <taxon>Hypocreales</taxon>
        <taxon>Hypocreales incertae sedis</taxon>
        <taxon>Trichothecium</taxon>
    </lineage>
</organism>
<protein>
    <submittedName>
        <fullName evidence="1">Uncharacterized protein</fullName>
    </submittedName>
</protein>
<evidence type="ECO:0000313" key="1">
    <source>
        <dbReference type="EMBL" id="KAI9896261.1"/>
    </source>
</evidence>
<reference evidence="1" key="1">
    <citation type="submission" date="2022-10" db="EMBL/GenBank/DDBJ databases">
        <title>Complete Genome of Trichothecium roseum strain YXFP-22015, a Plant Pathogen Isolated from Citrus.</title>
        <authorList>
            <person name="Wang Y."/>
            <person name="Zhu L."/>
        </authorList>
    </citation>
    <scope>NUCLEOTIDE SEQUENCE</scope>
    <source>
        <strain evidence="1">YXFP-22015</strain>
    </source>
</reference>
<keyword evidence="2" id="KW-1185">Reference proteome</keyword>
<dbReference type="Proteomes" id="UP001163324">
    <property type="component" value="Chromosome 9"/>
</dbReference>
<gene>
    <name evidence="1" type="ORF">N3K66_008433</name>
</gene>
<dbReference type="EMBL" id="CM047948">
    <property type="protein sequence ID" value="KAI9896261.1"/>
    <property type="molecule type" value="Genomic_DNA"/>
</dbReference>